<gene>
    <name evidence="7" type="ORF">ADUPG1_000826</name>
</gene>
<proteinExistence type="inferred from homology"/>
<dbReference type="Proteomes" id="UP001057375">
    <property type="component" value="Unassembled WGS sequence"/>
</dbReference>
<feature type="active site" evidence="5">
    <location>
        <position position="297"/>
    </location>
</feature>
<dbReference type="EMBL" id="BQXS01000448">
    <property type="protein sequence ID" value="GKT28715.1"/>
    <property type="molecule type" value="Genomic_DNA"/>
</dbReference>
<evidence type="ECO:0000313" key="8">
    <source>
        <dbReference type="Proteomes" id="UP001057375"/>
    </source>
</evidence>
<evidence type="ECO:0000256" key="5">
    <source>
        <dbReference type="PROSITE-ProRule" id="PRU00239"/>
    </source>
</evidence>
<comment type="caution">
    <text evidence="7">The sequence shown here is derived from an EMBL/GenBank/DDBJ whole genome shotgun (WGS) entry which is preliminary data.</text>
</comment>
<dbReference type="SMART" id="SM00230">
    <property type="entry name" value="CysPc"/>
    <property type="match status" value="1"/>
</dbReference>
<keyword evidence="4 5" id="KW-0788">Thiol protease</keyword>
<evidence type="ECO:0000256" key="4">
    <source>
        <dbReference type="ARBA" id="ARBA00022807"/>
    </source>
</evidence>
<dbReference type="PRINTS" id="PR00704">
    <property type="entry name" value="CALPAIN"/>
</dbReference>
<feature type="active site" evidence="5">
    <location>
        <position position="96"/>
    </location>
</feature>
<feature type="active site" evidence="5">
    <location>
        <position position="264"/>
    </location>
</feature>
<evidence type="ECO:0000256" key="2">
    <source>
        <dbReference type="ARBA" id="ARBA00022670"/>
    </source>
</evidence>
<evidence type="ECO:0000256" key="3">
    <source>
        <dbReference type="ARBA" id="ARBA00022801"/>
    </source>
</evidence>
<dbReference type="PROSITE" id="PS50203">
    <property type="entry name" value="CALPAIN_CAT"/>
    <property type="match status" value="1"/>
</dbReference>
<dbReference type="InterPro" id="IPR001300">
    <property type="entry name" value="Peptidase_C2_calpain_cat"/>
</dbReference>
<dbReference type="InterPro" id="IPR000169">
    <property type="entry name" value="Pept_cys_AS"/>
</dbReference>
<accession>A0ABQ5KBY3</accession>
<comment type="similarity">
    <text evidence="1">Belongs to the peptidase C2 family.</text>
</comment>
<dbReference type="InterPro" id="IPR022684">
    <property type="entry name" value="Calpain_cysteine_protease"/>
</dbReference>
<reference evidence="7" key="1">
    <citation type="submission" date="2022-03" db="EMBL/GenBank/DDBJ databases">
        <title>Draft genome sequence of Aduncisulcus paluster, a free-living microaerophilic Fornicata.</title>
        <authorList>
            <person name="Yuyama I."/>
            <person name="Kume K."/>
            <person name="Tamura T."/>
            <person name="Inagaki Y."/>
            <person name="Hashimoto T."/>
        </authorList>
    </citation>
    <scope>NUCLEOTIDE SEQUENCE</scope>
    <source>
        <strain evidence="7">NY0171</strain>
    </source>
</reference>
<dbReference type="Pfam" id="PF00648">
    <property type="entry name" value="Peptidase_C2"/>
    <property type="match status" value="1"/>
</dbReference>
<evidence type="ECO:0000259" key="6">
    <source>
        <dbReference type="PROSITE" id="PS50203"/>
    </source>
</evidence>
<protein>
    <submittedName>
        <fullName evidence="7">Peptidase C2, calpain family like protein</fullName>
    </submittedName>
</protein>
<dbReference type="PANTHER" id="PTHR10183">
    <property type="entry name" value="CALPAIN"/>
    <property type="match status" value="1"/>
</dbReference>
<organism evidence="7 8">
    <name type="scientific">Aduncisulcus paluster</name>
    <dbReference type="NCBI Taxonomy" id="2918883"/>
    <lineage>
        <taxon>Eukaryota</taxon>
        <taxon>Metamonada</taxon>
        <taxon>Carpediemonas-like organisms</taxon>
        <taxon>Aduncisulcus</taxon>
    </lineage>
</organism>
<name>A0ABQ5KBY3_9EUKA</name>
<keyword evidence="8" id="KW-1185">Reference proteome</keyword>
<dbReference type="InterPro" id="IPR038765">
    <property type="entry name" value="Papain-like_cys_pep_sf"/>
</dbReference>
<keyword evidence="2 5" id="KW-0645">Protease</keyword>
<dbReference type="PANTHER" id="PTHR10183:SF379">
    <property type="entry name" value="CALPAIN-5"/>
    <property type="match status" value="1"/>
</dbReference>
<evidence type="ECO:0000313" key="7">
    <source>
        <dbReference type="EMBL" id="GKT28715.1"/>
    </source>
</evidence>
<keyword evidence="3 5" id="KW-0378">Hydrolase</keyword>
<dbReference type="PROSITE" id="PS00139">
    <property type="entry name" value="THIOL_PROTEASE_CYS"/>
    <property type="match status" value="1"/>
</dbReference>
<evidence type="ECO:0000256" key="1">
    <source>
        <dbReference type="ARBA" id="ARBA00007623"/>
    </source>
</evidence>
<feature type="domain" description="Calpain catalytic" evidence="6">
    <location>
        <begin position="40"/>
        <end position="397"/>
    </location>
</feature>
<dbReference type="Gene3D" id="3.90.70.10">
    <property type="entry name" value="Cysteine proteinases"/>
    <property type="match status" value="1"/>
</dbReference>
<sequence length="566" mass="63424">MPTPTAFASNVGCLERRLERYAKLHATDAQFTPFSSMSGTYSDPVFSSGDAAFGEKAAEIGEKTWGKIYWFEMPGGYLIKDGITTSDVEQGSLGDCWLLASILVCCQQPRLLKRFFPEEAGSNRVVVRLHVLGKPIYIPIDKRIAIKPDEYKRDESGDYVLNAQGQKLVDTWTPICAMCKDPRETWLAMIEKAAAKLYGGYDKLCGGKPSVALAMLTGGVPLRSPPYLDDPKRLFGFMRMVLKNGRGVFAGGTDEEECGLISDHSYGVLDVISLSGDNIPPKWRPYRTTLRLVKLMNPWGSKGEYTGHFTDSDSAWGEDLGDGRTLRDLLGHTSANDGVFYMEFYDYANDSAWGEDLGDGRTLRDLLGHTSANDGVFYMEFYDYAKYFTDMEGCLFPDQFPHSQRMICHIASMVEGNSSVWLDVPASAESFPDGKRFVVIYEVTPKAVTPVERIPTKIRLTIVTGWEPNPSRTNWTDCFSEYEYFVIPERFSKVKCTIRIEVLAGFPEGVTDMGVLTVMSEHDFSLRMGVKLETIPKGLAWYDPIPAGENLYHEFSDPAEDDWEEK</sequence>
<dbReference type="SUPFAM" id="SSF54001">
    <property type="entry name" value="Cysteine proteinases"/>
    <property type="match status" value="1"/>
</dbReference>